<dbReference type="GO" id="GO:0005506">
    <property type="term" value="F:iron ion binding"/>
    <property type="evidence" value="ECO:0007669"/>
    <property type="project" value="InterPro"/>
</dbReference>
<name>A0A0R0FY29_SOYBN</name>
<keyword evidence="8" id="KW-1185">Reference proteome</keyword>
<dbReference type="PaxDb" id="3847-GLYMA16G26535.1"/>
<keyword evidence="1" id="KW-0349">Heme</keyword>
<dbReference type="InParanoid" id="A0A0R0FY29"/>
<protein>
    <recommendedName>
        <fullName evidence="9">Cytochrome P450</fullName>
    </recommendedName>
</protein>
<evidence type="ECO:0000256" key="4">
    <source>
        <dbReference type="ARBA" id="ARBA00023004"/>
    </source>
</evidence>
<dbReference type="InterPro" id="IPR002401">
    <property type="entry name" value="Cyt_P450_E_grp-I"/>
</dbReference>
<evidence type="ECO:0000256" key="1">
    <source>
        <dbReference type="ARBA" id="ARBA00022617"/>
    </source>
</evidence>
<sequence length="102" mass="11690">MLGLFMEIDPKLWSDPTHFNPERFENESEVNKLLPFGLGRMTYPEANLAQRTVSLTLVLLIQCFKWKGTTKKEIDRTEGKGLTVSKKIFLRSYVPSVPITDS</sequence>
<accession>A0A0R0FY29</accession>
<evidence type="ECO:0000313" key="6">
    <source>
        <dbReference type="EMBL" id="KRH08434.1"/>
    </source>
</evidence>
<dbReference type="EMBL" id="CM000849">
    <property type="protein sequence ID" value="KRH08434.1"/>
    <property type="molecule type" value="Genomic_DNA"/>
</dbReference>
<dbReference type="AlphaFoldDB" id="A0A0R0FY29"/>
<dbReference type="EnsemblPlants" id="KRH08434">
    <property type="protein sequence ID" value="KRH08434"/>
    <property type="gene ID" value="GLYMA_16G149400"/>
</dbReference>
<organism evidence="6">
    <name type="scientific">Glycine max</name>
    <name type="common">Soybean</name>
    <name type="synonym">Glycine hispida</name>
    <dbReference type="NCBI Taxonomy" id="3847"/>
    <lineage>
        <taxon>Eukaryota</taxon>
        <taxon>Viridiplantae</taxon>
        <taxon>Streptophyta</taxon>
        <taxon>Embryophyta</taxon>
        <taxon>Tracheophyta</taxon>
        <taxon>Spermatophyta</taxon>
        <taxon>Magnoliopsida</taxon>
        <taxon>eudicotyledons</taxon>
        <taxon>Gunneridae</taxon>
        <taxon>Pentapetalae</taxon>
        <taxon>rosids</taxon>
        <taxon>fabids</taxon>
        <taxon>Fabales</taxon>
        <taxon>Fabaceae</taxon>
        <taxon>Papilionoideae</taxon>
        <taxon>50 kb inversion clade</taxon>
        <taxon>NPAAA clade</taxon>
        <taxon>indigoferoid/millettioid clade</taxon>
        <taxon>Phaseoleae</taxon>
        <taxon>Glycine</taxon>
        <taxon>Glycine subgen. Soja</taxon>
    </lineage>
</organism>
<reference evidence="7" key="2">
    <citation type="submission" date="2018-02" db="UniProtKB">
        <authorList>
            <consortium name="EnsemblPlants"/>
        </authorList>
    </citation>
    <scope>IDENTIFICATION</scope>
    <source>
        <strain evidence="7">Williams 82</strain>
    </source>
</reference>
<evidence type="ECO:0000313" key="7">
    <source>
        <dbReference type="EnsemblPlants" id="KRH08434"/>
    </source>
</evidence>
<dbReference type="SUPFAM" id="SSF48264">
    <property type="entry name" value="Cytochrome P450"/>
    <property type="match status" value="1"/>
</dbReference>
<dbReference type="GO" id="GO:0004497">
    <property type="term" value="F:monooxygenase activity"/>
    <property type="evidence" value="ECO:0007669"/>
    <property type="project" value="UniProtKB-KW"/>
</dbReference>
<keyword evidence="2" id="KW-0479">Metal-binding</keyword>
<proteinExistence type="predicted"/>
<dbReference type="GO" id="GO:0020037">
    <property type="term" value="F:heme binding"/>
    <property type="evidence" value="ECO:0007669"/>
    <property type="project" value="InterPro"/>
</dbReference>
<dbReference type="InterPro" id="IPR001128">
    <property type="entry name" value="Cyt_P450"/>
</dbReference>
<dbReference type="PANTHER" id="PTHR47947">
    <property type="entry name" value="CYTOCHROME P450 82C3-RELATED"/>
    <property type="match status" value="1"/>
</dbReference>
<dbReference type="PRINTS" id="PR00463">
    <property type="entry name" value="EP450I"/>
</dbReference>
<dbReference type="SMR" id="A0A0R0FY29"/>
<dbReference type="InterPro" id="IPR036396">
    <property type="entry name" value="Cyt_P450_sf"/>
</dbReference>
<evidence type="ECO:0000313" key="8">
    <source>
        <dbReference type="Proteomes" id="UP000008827"/>
    </source>
</evidence>
<keyword evidence="5" id="KW-0503">Monooxygenase</keyword>
<evidence type="ECO:0008006" key="9">
    <source>
        <dbReference type="Google" id="ProtNLM"/>
    </source>
</evidence>
<evidence type="ECO:0000256" key="3">
    <source>
        <dbReference type="ARBA" id="ARBA00023002"/>
    </source>
</evidence>
<reference evidence="6" key="3">
    <citation type="submission" date="2018-07" db="EMBL/GenBank/DDBJ databases">
        <title>WGS assembly of Glycine max.</title>
        <authorList>
            <person name="Schmutz J."/>
            <person name="Cannon S."/>
            <person name="Schlueter J."/>
            <person name="Ma J."/>
            <person name="Mitros T."/>
            <person name="Nelson W."/>
            <person name="Hyten D."/>
            <person name="Song Q."/>
            <person name="Thelen J."/>
            <person name="Cheng J."/>
            <person name="Xu D."/>
            <person name="Hellsten U."/>
            <person name="May G."/>
            <person name="Yu Y."/>
            <person name="Sakurai T."/>
            <person name="Umezawa T."/>
            <person name="Bhattacharyya M."/>
            <person name="Sandhu D."/>
            <person name="Valliyodan B."/>
            <person name="Lindquist E."/>
            <person name="Peto M."/>
            <person name="Grant D."/>
            <person name="Shu S."/>
            <person name="Goodstein D."/>
            <person name="Barry K."/>
            <person name="Futrell-Griggs M."/>
            <person name="Abernathy B."/>
            <person name="Du J."/>
            <person name="Tian Z."/>
            <person name="Zhu L."/>
            <person name="Gill N."/>
            <person name="Joshi T."/>
            <person name="Libault M."/>
            <person name="Sethuraman A."/>
            <person name="Zhang X."/>
            <person name="Shinozaki K."/>
            <person name="Nguyen H."/>
            <person name="Wing R."/>
            <person name="Cregan P."/>
            <person name="Specht J."/>
            <person name="Grimwood J."/>
            <person name="Rokhsar D."/>
            <person name="Stacey G."/>
            <person name="Shoemaker R."/>
            <person name="Jackson S."/>
        </authorList>
    </citation>
    <scope>NUCLEOTIDE SEQUENCE</scope>
    <source>
        <tissue evidence="6">Callus</tissue>
    </source>
</reference>
<evidence type="ECO:0000256" key="2">
    <source>
        <dbReference type="ARBA" id="ARBA00022723"/>
    </source>
</evidence>
<dbReference type="Gene3D" id="1.10.630.10">
    <property type="entry name" value="Cytochrome P450"/>
    <property type="match status" value="1"/>
</dbReference>
<dbReference type="Proteomes" id="UP000008827">
    <property type="component" value="Chromosome 16"/>
</dbReference>
<dbReference type="STRING" id="3847.A0A0R0FY29"/>
<dbReference type="OMA" id="CTINGEF"/>
<reference evidence="6 7" key="1">
    <citation type="journal article" date="2010" name="Nature">
        <title>Genome sequence of the palaeopolyploid soybean.</title>
        <authorList>
            <person name="Schmutz J."/>
            <person name="Cannon S.B."/>
            <person name="Schlueter J."/>
            <person name="Ma J."/>
            <person name="Mitros T."/>
            <person name="Nelson W."/>
            <person name="Hyten D.L."/>
            <person name="Song Q."/>
            <person name="Thelen J.J."/>
            <person name="Cheng J."/>
            <person name="Xu D."/>
            <person name="Hellsten U."/>
            <person name="May G.D."/>
            <person name="Yu Y."/>
            <person name="Sakurai T."/>
            <person name="Umezawa T."/>
            <person name="Bhattacharyya M.K."/>
            <person name="Sandhu D."/>
            <person name="Valliyodan B."/>
            <person name="Lindquist E."/>
            <person name="Peto M."/>
            <person name="Grant D."/>
            <person name="Shu S."/>
            <person name="Goodstein D."/>
            <person name="Barry K."/>
            <person name="Futrell-Griggs M."/>
            <person name="Abernathy B."/>
            <person name="Du J."/>
            <person name="Tian Z."/>
            <person name="Zhu L."/>
            <person name="Gill N."/>
            <person name="Joshi T."/>
            <person name="Libault M."/>
            <person name="Sethuraman A."/>
            <person name="Zhang X.-C."/>
            <person name="Shinozaki K."/>
            <person name="Nguyen H.T."/>
            <person name="Wing R.A."/>
            <person name="Cregan P."/>
            <person name="Specht J."/>
            <person name="Grimwood J."/>
            <person name="Rokhsar D."/>
            <person name="Stacey G."/>
            <person name="Shoemaker R.C."/>
            <person name="Jackson S.A."/>
        </authorList>
    </citation>
    <scope>NUCLEOTIDE SEQUENCE [LARGE SCALE GENOMIC DNA]</scope>
    <source>
        <strain evidence="7">cv. Williams 82</strain>
        <tissue evidence="6">Callus</tissue>
    </source>
</reference>
<dbReference type="Gramene" id="KRH08434">
    <property type="protein sequence ID" value="KRH08434"/>
    <property type="gene ID" value="GLYMA_16G149400"/>
</dbReference>
<dbReference type="InterPro" id="IPR050651">
    <property type="entry name" value="Plant_Cytochrome_P450_Monoox"/>
</dbReference>
<keyword evidence="4" id="KW-0408">Iron</keyword>
<dbReference type="GO" id="GO:0016705">
    <property type="term" value="F:oxidoreductase activity, acting on paired donors, with incorporation or reduction of molecular oxygen"/>
    <property type="evidence" value="ECO:0007669"/>
    <property type="project" value="InterPro"/>
</dbReference>
<dbReference type="PANTHER" id="PTHR47947:SF24">
    <property type="entry name" value="ISOFLAVONE 2'-HYDROXYLASE-LIKE"/>
    <property type="match status" value="1"/>
</dbReference>
<keyword evidence="3" id="KW-0560">Oxidoreductase</keyword>
<dbReference type="OrthoDB" id="2789670at2759"/>
<gene>
    <name evidence="6" type="ORF">GLYMA_16G149400</name>
</gene>
<evidence type="ECO:0000256" key="5">
    <source>
        <dbReference type="ARBA" id="ARBA00023033"/>
    </source>
</evidence>
<dbReference type="Pfam" id="PF00067">
    <property type="entry name" value="p450"/>
    <property type="match status" value="1"/>
</dbReference>